<keyword evidence="2" id="KW-1185">Reference proteome</keyword>
<evidence type="ECO:0000313" key="1">
    <source>
        <dbReference type="EMBL" id="EAT14207.1"/>
    </source>
</evidence>
<dbReference type="RefSeq" id="WP_006003251.1">
    <property type="nucleotide sequence ID" value="NZ_AAEW02000042.1"/>
</dbReference>
<reference evidence="1" key="2">
    <citation type="submission" date="2006-05" db="EMBL/GenBank/DDBJ databases">
        <title>Sequencing of the draft genome and assembly of Desulfuromonas acetoxidans DSM 684.</title>
        <authorList>
            <consortium name="US DOE Joint Genome Institute (JGI-PGF)"/>
            <person name="Copeland A."/>
            <person name="Lucas S."/>
            <person name="Lapidus A."/>
            <person name="Barry K."/>
            <person name="Detter J.C."/>
            <person name="Glavina del Rio T."/>
            <person name="Hammon N."/>
            <person name="Israni S."/>
            <person name="Dalin E."/>
            <person name="Tice H."/>
            <person name="Bruce D."/>
            <person name="Pitluck S."/>
            <person name="Richardson P."/>
        </authorList>
    </citation>
    <scope>NUCLEOTIDE SEQUENCE [LARGE SCALE GENOMIC DNA]</scope>
    <source>
        <strain evidence="1">DSM 684</strain>
    </source>
</reference>
<evidence type="ECO:0000313" key="2">
    <source>
        <dbReference type="Proteomes" id="UP000005695"/>
    </source>
</evidence>
<organism evidence="1 2">
    <name type="scientific">Desulfuromonas acetoxidans (strain DSM 684 / 11070)</name>
    <dbReference type="NCBI Taxonomy" id="281689"/>
    <lineage>
        <taxon>Bacteria</taxon>
        <taxon>Pseudomonadati</taxon>
        <taxon>Thermodesulfobacteriota</taxon>
        <taxon>Desulfuromonadia</taxon>
        <taxon>Desulfuromonadales</taxon>
        <taxon>Desulfuromonadaceae</taxon>
        <taxon>Desulfuromonas</taxon>
    </lineage>
</organism>
<accession>Q1JVF1</accession>
<comment type="caution">
    <text evidence="1">The sequence shown here is derived from an EMBL/GenBank/DDBJ whole genome shotgun (WGS) entry which is preliminary data.</text>
</comment>
<sequence length="219" mass="24351">MDNFDFIAYHKQIRRMVKPHLVDFERSSSAEAAMTSLLGRVEDDLEQRLTHEDRCRVACRAGCGSCCRVNVAVLRPEAVNIADYLRKTRSMSALRELKQRMKALCVAISGLDDDERIAVRKNCVFLDEAGSCSIYPVRPLLCRSITSTSAADCRDALAMHVFGESKPVMMNLMQKNLMNVAFQGLASAMEDHGLDAHGQELTAAVLPVLVEREASKELC</sequence>
<reference evidence="1" key="1">
    <citation type="submission" date="2006-05" db="EMBL/GenBank/DDBJ databases">
        <title>Annotation of the draft genome assembly of Desulfuromonas acetoxidans DSM 684.</title>
        <authorList>
            <consortium name="US DOE Joint Genome Institute (JGI-ORNL)"/>
            <person name="Larimer F."/>
            <person name="Land M."/>
            <person name="Hauser L."/>
        </authorList>
    </citation>
    <scope>NUCLEOTIDE SEQUENCE [LARGE SCALE GENOMIC DNA]</scope>
    <source>
        <strain evidence="1">DSM 684</strain>
    </source>
</reference>
<protein>
    <recommendedName>
        <fullName evidence="3">YkgJ family cysteine cluster protein</fullName>
    </recommendedName>
</protein>
<dbReference type="Pfam" id="PF03692">
    <property type="entry name" value="CxxCxxCC"/>
    <property type="match status" value="1"/>
</dbReference>
<evidence type="ECO:0008006" key="3">
    <source>
        <dbReference type="Google" id="ProtNLM"/>
    </source>
</evidence>
<gene>
    <name evidence="1" type="ORF">Dace_0054</name>
</gene>
<proteinExistence type="predicted"/>
<dbReference type="AlphaFoldDB" id="Q1JVF1"/>
<name>Q1JVF1_DESA6</name>
<dbReference type="OrthoDB" id="9810361at2"/>
<dbReference type="InterPro" id="IPR005358">
    <property type="entry name" value="Puta_zinc/iron-chelating_dom"/>
</dbReference>
<dbReference type="Proteomes" id="UP000005695">
    <property type="component" value="Unassembled WGS sequence"/>
</dbReference>
<dbReference type="EMBL" id="AAEW02000042">
    <property type="protein sequence ID" value="EAT14207.1"/>
    <property type="molecule type" value="Genomic_DNA"/>
</dbReference>